<name>A0A0F9F6K7_9ZZZZ</name>
<proteinExistence type="predicted"/>
<dbReference type="SUPFAM" id="SSF49899">
    <property type="entry name" value="Concanavalin A-like lectins/glucanases"/>
    <property type="match status" value="1"/>
</dbReference>
<evidence type="ECO:0000313" key="1">
    <source>
        <dbReference type="EMBL" id="KKL74121.1"/>
    </source>
</evidence>
<dbReference type="EMBL" id="LAZR01024752">
    <property type="protein sequence ID" value="KKL74121.1"/>
    <property type="molecule type" value="Genomic_DNA"/>
</dbReference>
<organism evidence="1">
    <name type="scientific">marine sediment metagenome</name>
    <dbReference type="NCBI Taxonomy" id="412755"/>
    <lineage>
        <taxon>unclassified sequences</taxon>
        <taxon>metagenomes</taxon>
        <taxon>ecological metagenomes</taxon>
    </lineage>
</organism>
<comment type="caution">
    <text evidence="1">The sequence shown here is derived from an EMBL/GenBank/DDBJ whole genome shotgun (WGS) entry which is preliminary data.</text>
</comment>
<feature type="non-terminal residue" evidence="1">
    <location>
        <position position="1"/>
    </location>
</feature>
<protein>
    <submittedName>
        <fullName evidence="1">Uncharacterized protein</fullName>
    </submittedName>
</protein>
<accession>A0A0F9F6K7</accession>
<sequence>IEYQGIKIKFPRAWNRFNTRNVVSGSDVQAMSGVEKSVFFFDQDFMVAEKELETGQIINEVERFYEYARDGSTFLIEQDRDIGTYISFEGGGNSATVPTITPRGLLTNDKVAGTFTRADTADSSWFLDPSTGLMTVVPTTANIPRFEAGKYGHGIRIDGAAANKIDAPSGDFDAGNWAPTNITVANDTSETLDPSGANQAAKLTASAANGNIEYTSATAVGNDVTFACWVKCSSGTVAGTLTIAGTGGGSDTKAYTATTIWTRVFITSDTSGFTTNLKASIDIDTNTEIIYLWGTALFDSAKFDLGTVGALSAAAVTRGAENLKFSSTDIVNKTKGTVGGWCKPSFALGELAADAVLYQCADGASSEVHSQIQFRSAANEIRVLMRKNNDSTVAVTLDGTLTGLLTKDAKHHWGFTYDVTIANGIKVYWDGALLNTSSNSAFNISEIGSFIGIGEFVDGSANASWCVNDDIFISKVVKDATWFNHVFNKGRGYGVKRNRWTVRLAEKNNSIIQRFGDRTNLVLKMKEVLT</sequence>
<reference evidence="1" key="1">
    <citation type="journal article" date="2015" name="Nature">
        <title>Complex archaea that bridge the gap between prokaryotes and eukaryotes.</title>
        <authorList>
            <person name="Spang A."/>
            <person name="Saw J.H."/>
            <person name="Jorgensen S.L."/>
            <person name="Zaremba-Niedzwiedzka K."/>
            <person name="Martijn J."/>
            <person name="Lind A.E."/>
            <person name="van Eijk R."/>
            <person name="Schleper C."/>
            <person name="Guy L."/>
            <person name="Ettema T.J."/>
        </authorList>
    </citation>
    <scope>NUCLEOTIDE SEQUENCE</scope>
</reference>
<dbReference type="InterPro" id="IPR013320">
    <property type="entry name" value="ConA-like_dom_sf"/>
</dbReference>
<dbReference type="AlphaFoldDB" id="A0A0F9F6K7"/>
<gene>
    <name evidence="1" type="ORF">LCGC14_2068080</name>
</gene>